<feature type="domain" description="HAMP" evidence="12">
    <location>
        <begin position="166"/>
        <end position="218"/>
    </location>
</feature>
<organism evidence="13 14">
    <name type="scientific">Marinicella sediminis</name>
    <dbReference type="NCBI Taxonomy" id="1792834"/>
    <lineage>
        <taxon>Bacteria</taxon>
        <taxon>Pseudomonadati</taxon>
        <taxon>Pseudomonadota</taxon>
        <taxon>Gammaproteobacteria</taxon>
        <taxon>Lysobacterales</taxon>
        <taxon>Marinicellaceae</taxon>
        <taxon>Marinicella</taxon>
    </lineage>
</organism>
<feature type="transmembrane region" description="Helical" evidence="10">
    <location>
        <begin position="18"/>
        <end position="37"/>
    </location>
</feature>
<keyword evidence="14" id="KW-1185">Reference proteome</keyword>
<dbReference type="Gene3D" id="1.10.287.130">
    <property type="match status" value="1"/>
</dbReference>
<proteinExistence type="predicted"/>
<evidence type="ECO:0000256" key="9">
    <source>
        <dbReference type="ARBA" id="ARBA00022840"/>
    </source>
</evidence>
<dbReference type="InterPro" id="IPR004358">
    <property type="entry name" value="Sig_transdc_His_kin-like_C"/>
</dbReference>
<dbReference type="InterPro" id="IPR003594">
    <property type="entry name" value="HATPase_dom"/>
</dbReference>
<keyword evidence="8 13" id="KW-0418">Kinase</keyword>
<dbReference type="SMART" id="SM00387">
    <property type="entry name" value="HATPase_c"/>
    <property type="match status" value="1"/>
</dbReference>
<dbReference type="SMART" id="SM00388">
    <property type="entry name" value="HisKA"/>
    <property type="match status" value="1"/>
</dbReference>
<keyword evidence="10" id="KW-1133">Transmembrane helix</keyword>
<evidence type="ECO:0000313" key="13">
    <source>
        <dbReference type="EMBL" id="MFC3195928.1"/>
    </source>
</evidence>
<evidence type="ECO:0000256" key="4">
    <source>
        <dbReference type="ARBA" id="ARBA00022475"/>
    </source>
</evidence>
<keyword evidence="9" id="KW-0067">ATP-binding</keyword>
<evidence type="ECO:0000256" key="2">
    <source>
        <dbReference type="ARBA" id="ARBA00004651"/>
    </source>
</evidence>
<sequence length="435" mass="48989">MTRNQQANQFSNRLFTRFYVVLVLLLLFLGSGLQYVLNRMDEAQLIRDIKLVHQPLFASISQVLSVHEPAQWDQLLNDIQQRTETGLWLMSLADFTADRDTLEQLSNGDMLALFDVDDQLTLYQRLDGSEQVLGITPQTRLSQEQRLWVLPVFYSLLALGLYVLIRPFARQLLQLKQAAADLGQGDFTARVEVPASTTLAPIADAFNTMIREIEQLMLTQRDLVNAVSHELRTPLARLKFAFEALETQTGTEPLTDTVAAMRTDVRELETLIDEMLRYAEVNQTDAFEKQPLNIRDWLTELTSQHATDQLEVRLGLDASISAGQVILCDEIQLSRALSNVLRNALSFAREQCQLSALIQDGQLLVDVADDGLGLDALHAQRLFEPFYTVKNQHRKAGYGLGLSIARKIAHKHHGELSVVKGTMSGACFRFTLPLV</sequence>
<keyword evidence="4" id="KW-1003">Cell membrane</keyword>
<evidence type="ECO:0000256" key="6">
    <source>
        <dbReference type="ARBA" id="ARBA00022679"/>
    </source>
</evidence>
<dbReference type="PROSITE" id="PS50885">
    <property type="entry name" value="HAMP"/>
    <property type="match status" value="1"/>
</dbReference>
<dbReference type="RefSeq" id="WP_077412727.1">
    <property type="nucleotide sequence ID" value="NZ_JBHRTS010000011.1"/>
</dbReference>
<dbReference type="CDD" id="cd00082">
    <property type="entry name" value="HisKA"/>
    <property type="match status" value="1"/>
</dbReference>
<dbReference type="Pfam" id="PF00512">
    <property type="entry name" value="HisKA"/>
    <property type="match status" value="1"/>
</dbReference>
<dbReference type="CDD" id="cd00075">
    <property type="entry name" value="HATPase"/>
    <property type="match status" value="1"/>
</dbReference>
<accession>A0ABV7JGH0</accession>
<evidence type="ECO:0000256" key="5">
    <source>
        <dbReference type="ARBA" id="ARBA00022553"/>
    </source>
</evidence>
<keyword evidence="10" id="KW-0812">Transmembrane</keyword>
<dbReference type="Proteomes" id="UP001595533">
    <property type="component" value="Unassembled WGS sequence"/>
</dbReference>
<name>A0ABV7JGH0_9GAMM</name>
<feature type="transmembrane region" description="Helical" evidence="10">
    <location>
        <begin position="147"/>
        <end position="165"/>
    </location>
</feature>
<keyword evidence="6" id="KW-0808">Transferase</keyword>
<dbReference type="Gene3D" id="3.30.565.10">
    <property type="entry name" value="Histidine kinase-like ATPase, C-terminal domain"/>
    <property type="match status" value="1"/>
</dbReference>
<evidence type="ECO:0000256" key="8">
    <source>
        <dbReference type="ARBA" id="ARBA00022777"/>
    </source>
</evidence>
<keyword evidence="7" id="KW-0547">Nucleotide-binding</keyword>
<evidence type="ECO:0000256" key="7">
    <source>
        <dbReference type="ARBA" id="ARBA00022741"/>
    </source>
</evidence>
<dbReference type="InterPro" id="IPR005467">
    <property type="entry name" value="His_kinase_dom"/>
</dbReference>
<evidence type="ECO:0000259" key="12">
    <source>
        <dbReference type="PROSITE" id="PS50885"/>
    </source>
</evidence>
<dbReference type="SUPFAM" id="SSF47384">
    <property type="entry name" value="Homodimeric domain of signal transducing histidine kinase"/>
    <property type="match status" value="1"/>
</dbReference>
<dbReference type="Pfam" id="PF00672">
    <property type="entry name" value="HAMP"/>
    <property type="match status" value="1"/>
</dbReference>
<dbReference type="PANTHER" id="PTHR44936">
    <property type="entry name" value="SENSOR PROTEIN CREC"/>
    <property type="match status" value="1"/>
</dbReference>
<comment type="caution">
    <text evidence="13">The sequence shown here is derived from an EMBL/GenBank/DDBJ whole genome shotgun (WGS) entry which is preliminary data.</text>
</comment>
<dbReference type="InterPro" id="IPR003660">
    <property type="entry name" value="HAMP_dom"/>
</dbReference>
<comment type="catalytic activity">
    <reaction evidence="1">
        <text>ATP + protein L-histidine = ADP + protein N-phospho-L-histidine.</text>
        <dbReference type="EC" id="2.7.13.3"/>
    </reaction>
</comment>
<comment type="subcellular location">
    <subcellularLocation>
        <location evidence="2">Cell membrane</location>
        <topology evidence="2">Multi-pass membrane protein</topology>
    </subcellularLocation>
</comment>
<evidence type="ECO:0000256" key="3">
    <source>
        <dbReference type="ARBA" id="ARBA00012438"/>
    </source>
</evidence>
<dbReference type="InterPro" id="IPR003661">
    <property type="entry name" value="HisK_dim/P_dom"/>
</dbReference>
<evidence type="ECO:0000256" key="10">
    <source>
        <dbReference type="SAM" id="Phobius"/>
    </source>
</evidence>
<dbReference type="PROSITE" id="PS50109">
    <property type="entry name" value="HIS_KIN"/>
    <property type="match status" value="1"/>
</dbReference>
<dbReference type="PRINTS" id="PR00344">
    <property type="entry name" value="BCTRLSENSOR"/>
</dbReference>
<gene>
    <name evidence="13" type="ORF">ACFODZ_16860</name>
</gene>
<reference evidence="14" key="1">
    <citation type="journal article" date="2019" name="Int. J. Syst. Evol. Microbiol.">
        <title>The Global Catalogue of Microorganisms (GCM) 10K type strain sequencing project: providing services to taxonomists for standard genome sequencing and annotation.</title>
        <authorList>
            <consortium name="The Broad Institute Genomics Platform"/>
            <consortium name="The Broad Institute Genome Sequencing Center for Infectious Disease"/>
            <person name="Wu L."/>
            <person name="Ma J."/>
        </authorList>
    </citation>
    <scope>NUCLEOTIDE SEQUENCE [LARGE SCALE GENOMIC DNA]</scope>
    <source>
        <strain evidence="14">KCTC 42953</strain>
    </source>
</reference>
<dbReference type="PANTHER" id="PTHR44936:SF10">
    <property type="entry name" value="SENSOR PROTEIN RSTB"/>
    <property type="match status" value="1"/>
</dbReference>
<dbReference type="Pfam" id="PF02518">
    <property type="entry name" value="HATPase_c"/>
    <property type="match status" value="1"/>
</dbReference>
<keyword evidence="5" id="KW-0597">Phosphoprotein</keyword>
<feature type="domain" description="Histidine kinase" evidence="11">
    <location>
        <begin position="226"/>
        <end position="435"/>
    </location>
</feature>
<evidence type="ECO:0000313" key="14">
    <source>
        <dbReference type="Proteomes" id="UP001595533"/>
    </source>
</evidence>
<dbReference type="EC" id="2.7.13.3" evidence="3"/>
<evidence type="ECO:0000259" key="11">
    <source>
        <dbReference type="PROSITE" id="PS50109"/>
    </source>
</evidence>
<dbReference type="InterPro" id="IPR050980">
    <property type="entry name" value="2C_sensor_his_kinase"/>
</dbReference>
<dbReference type="GO" id="GO:0016301">
    <property type="term" value="F:kinase activity"/>
    <property type="evidence" value="ECO:0007669"/>
    <property type="project" value="UniProtKB-KW"/>
</dbReference>
<dbReference type="InterPro" id="IPR036097">
    <property type="entry name" value="HisK_dim/P_sf"/>
</dbReference>
<dbReference type="InterPro" id="IPR036890">
    <property type="entry name" value="HATPase_C_sf"/>
</dbReference>
<dbReference type="CDD" id="cd06225">
    <property type="entry name" value="HAMP"/>
    <property type="match status" value="1"/>
</dbReference>
<keyword evidence="10" id="KW-0472">Membrane</keyword>
<dbReference type="SUPFAM" id="SSF55874">
    <property type="entry name" value="ATPase domain of HSP90 chaperone/DNA topoisomerase II/histidine kinase"/>
    <property type="match status" value="1"/>
</dbReference>
<dbReference type="EMBL" id="JBHRTS010000011">
    <property type="protein sequence ID" value="MFC3195928.1"/>
    <property type="molecule type" value="Genomic_DNA"/>
</dbReference>
<protein>
    <recommendedName>
        <fullName evidence="3">histidine kinase</fullName>
        <ecNumber evidence="3">2.7.13.3</ecNumber>
    </recommendedName>
</protein>
<dbReference type="SMART" id="SM00304">
    <property type="entry name" value="HAMP"/>
    <property type="match status" value="1"/>
</dbReference>
<evidence type="ECO:0000256" key="1">
    <source>
        <dbReference type="ARBA" id="ARBA00000085"/>
    </source>
</evidence>